<evidence type="ECO:0000313" key="2">
    <source>
        <dbReference type="Proteomes" id="UP000654075"/>
    </source>
</evidence>
<evidence type="ECO:0000313" key="1">
    <source>
        <dbReference type="EMBL" id="CAE8619773.1"/>
    </source>
</evidence>
<proteinExistence type="predicted"/>
<keyword evidence="2" id="KW-1185">Reference proteome</keyword>
<reference evidence="1" key="1">
    <citation type="submission" date="2021-02" db="EMBL/GenBank/DDBJ databases">
        <authorList>
            <person name="Dougan E. K."/>
            <person name="Rhodes N."/>
            <person name="Thang M."/>
            <person name="Chan C."/>
        </authorList>
    </citation>
    <scope>NUCLEOTIDE SEQUENCE</scope>
</reference>
<dbReference type="Proteomes" id="UP000654075">
    <property type="component" value="Unassembled WGS sequence"/>
</dbReference>
<comment type="caution">
    <text evidence="1">The sequence shown here is derived from an EMBL/GenBank/DDBJ whole genome shotgun (WGS) entry which is preliminary data.</text>
</comment>
<protein>
    <submittedName>
        <fullName evidence="1">Uncharacterized protein</fullName>
    </submittedName>
</protein>
<sequence length="211" mass="23709">DELAAAFAQAARAAESGGDLSLCRELATAALKTASKALEPRASFDESTRAAFVAALARKHGATPNDPSWEILRWYFPVNSYKTGAKVPQDIAVACQISIAGWSKKSLAEFWKLAKEDAFENHNGEPRFIKIHSTVHSEVKVLAVGGQRDNVQIWYSWIALEFQQRITASLQLSLQPEIFVWEMYRLCELNHPNFVTEQDNRRKRPRPGQQP</sequence>
<dbReference type="AlphaFoldDB" id="A0A813FZ25"/>
<accession>A0A813FZ25</accession>
<dbReference type="EMBL" id="CAJNNV010027220">
    <property type="protein sequence ID" value="CAE8619773.1"/>
    <property type="molecule type" value="Genomic_DNA"/>
</dbReference>
<feature type="non-terminal residue" evidence="1">
    <location>
        <position position="211"/>
    </location>
</feature>
<gene>
    <name evidence="1" type="ORF">PGLA1383_LOCUS37354</name>
</gene>
<organism evidence="1 2">
    <name type="scientific">Polarella glacialis</name>
    <name type="common">Dinoflagellate</name>
    <dbReference type="NCBI Taxonomy" id="89957"/>
    <lineage>
        <taxon>Eukaryota</taxon>
        <taxon>Sar</taxon>
        <taxon>Alveolata</taxon>
        <taxon>Dinophyceae</taxon>
        <taxon>Suessiales</taxon>
        <taxon>Suessiaceae</taxon>
        <taxon>Polarella</taxon>
    </lineage>
</organism>
<name>A0A813FZ25_POLGL</name>